<gene>
    <name evidence="2" type="primary">WBGene00305009</name>
</gene>
<evidence type="ECO:0008006" key="4">
    <source>
        <dbReference type="Google" id="ProtNLM"/>
    </source>
</evidence>
<proteinExistence type="predicted"/>
<feature type="transmembrane region" description="Helical" evidence="1">
    <location>
        <begin position="74"/>
        <end position="95"/>
    </location>
</feature>
<keyword evidence="1" id="KW-1133">Transmembrane helix</keyword>
<dbReference type="Pfam" id="PF10326">
    <property type="entry name" value="7TM_GPCR_Str"/>
    <property type="match status" value="2"/>
</dbReference>
<dbReference type="SUPFAM" id="SSF81321">
    <property type="entry name" value="Family A G protein-coupled receptor-like"/>
    <property type="match status" value="2"/>
</dbReference>
<dbReference type="InterPro" id="IPR019428">
    <property type="entry name" value="7TM_GPCR_serpentine_rcpt_Str"/>
</dbReference>
<feature type="transmembrane region" description="Helical" evidence="1">
    <location>
        <begin position="351"/>
        <end position="373"/>
    </location>
</feature>
<dbReference type="PANTHER" id="PTHR22943">
    <property type="entry name" value="7-TRANSMEMBRANE DOMAIN RECEPTOR C.ELEGANS"/>
    <property type="match status" value="1"/>
</dbReference>
<dbReference type="Proteomes" id="UP000005239">
    <property type="component" value="Unassembled WGS sequence"/>
</dbReference>
<accession>A0A8R1V389</accession>
<feature type="transmembrane region" description="Helical" evidence="1">
    <location>
        <begin position="123"/>
        <end position="146"/>
    </location>
</feature>
<organism evidence="2 3">
    <name type="scientific">Pristionchus pacificus</name>
    <name type="common">Parasitic nematode worm</name>
    <dbReference type="NCBI Taxonomy" id="54126"/>
    <lineage>
        <taxon>Eukaryota</taxon>
        <taxon>Metazoa</taxon>
        <taxon>Ecdysozoa</taxon>
        <taxon>Nematoda</taxon>
        <taxon>Chromadorea</taxon>
        <taxon>Rhabditida</taxon>
        <taxon>Rhabditina</taxon>
        <taxon>Diplogasteromorpha</taxon>
        <taxon>Diplogasteroidea</taxon>
        <taxon>Neodiplogasteridae</taxon>
        <taxon>Pristionchus</taxon>
    </lineage>
</organism>
<dbReference type="EnsemblMetazoa" id="PPA47147.1">
    <property type="protein sequence ID" value="PPA47147.1"/>
    <property type="gene ID" value="WBGene00305009"/>
</dbReference>
<feature type="transmembrane region" description="Helical" evidence="1">
    <location>
        <begin position="5"/>
        <end position="23"/>
    </location>
</feature>
<name>A0A8R1V389_PRIPA</name>
<feature type="transmembrane region" description="Helical" evidence="1">
    <location>
        <begin position="261"/>
        <end position="284"/>
    </location>
</feature>
<feature type="transmembrane region" description="Helical" evidence="1">
    <location>
        <begin position="426"/>
        <end position="448"/>
    </location>
</feature>
<feature type="transmembrane region" description="Helical" evidence="1">
    <location>
        <begin position="158"/>
        <end position="179"/>
    </location>
</feature>
<evidence type="ECO:0000256" key="1">
    <source>
        <dbReference type="SAM" id="Phobius"/>
    </source>
</evidence>
<feature type="transmembrane region" description="Helical" evidence="1">
    <location>
        <begin position="476"/>
        <end position="499"/>
    </location>
</feature>
<protein>
    <recommendedName>
        <fullName evidence="4">G protein-coupled receptor</fullName>
    </recommendedName>
</protein>
<dbReference type="AlphaFoldDB" id="A0A8R1V389"/>
<evidence type="ECO:0000313" key="3">
    <source>
        <dbReference type="Proteomes" id="UP000005239"/>
    </source>
</evidence>
<keyword evidence="1" id="KW-0472">Membrane</keyword>
<reference evidence="2" key="2">
    <citation type="submission" date="2022-06" db="UniProtKB">
        <authorList>
            <consortium name="EnsemblMetazoa"/>
        </authorList>
    </citation>
    <scope>IDENTIFICATION</scope>
    <source>
        <strain evidence="2">PS312</strain>
    </source>
</reference>
<feature type="transmembrane region" description="Helical" evidence="1">
    <location>
        <begin position="229"/>
        <end position="249"/>
    </location>
</feature>
<dbReference type="PANTHER" id="PTHR22943:SF248">
    <property type="entry name" value="SEVEN TM RECEPTOR"/>
    <property type="match status" value="1"/>
</dbReference>
<evidence type="ECO:0000313" key="2">
    <source>
        <dbReference type="EnsemblMetazoa" id="PPA47147.1"/>
    </source>
</evidence>
<keyword evidence="1" id="KW-0812">Transmembrane</keyword>
<feature type="transmembrane region" description="Helical" evidence="1">
    <location>
        <begin position="304"/>
        <end position="330"/>
    </location>
</feature>
<feature type="transmembrane region" description="Helical" evidence="1">
    <location>
        <begin position="511"/>
        <end position="532"/>
    </location>
</feature>
<reference evidence="3" key="1">
    <citation type="journal article" date="2008" name="Nat. Genet.">
        <title>The Pristionchus pacificus genome provides a unique perspective on nematode lifestyle and parasitism.</title>
        <authorList>
            <person name="Dieterich C."/>
            <person name="Clifton S.W."/>
            <person name="Schuster L.N."/>
            <person name="Chinwalla A."/>
            <person name="Delehaunty K."/>
            <person name="Dinkelacker I."/>
            <person name="Fulton L."/>
            <person name="Fulton R."/>
            <person name="Godfrey J."/>
            <person name="Minx P."/>
            <person name="Mitreva M."/>
            <person name="Roeseler W."/>
            <person name="Tian H."/>
            <person name="Witte H."/>
            <person name="Yang S.P."/>
            <person name="Wilson R.K."/>
            <person name="Sommer R.J."/>
        </authorList>
    </citation>
    <scope>NUCLEOTIDE SEQUENCE [LARGE SCALE GENOMIC DNA]</scope>
    <source>
        <strain evidence="3">PS312</strain>
    </source>
</reference>
<keyword evidence="3" id="KW-1185">Reference proteome</keyword>
<sequence length="605" mass="67264">MMGIIIYVVYIVGFVVTVAIGMTPSDQTRRSVPAEVLELYGNNLTDPRTGFAVLAMRRVDPVTNMMYWSTESTISILICLCLFAGTAGVIVYCIYQTTVAIKSSDTLLTPKTRRMHRHLFKALLIQTAVPCLFSYAPLSLILLFGGVTGISLGAFGNVLFLTSAIFPSVDAFFVLYFIVKFRIAVIRLFRLPFKTTAMGSSLPDFRDLLSAMSTHPYAWAYTDPLHSMFIGSTTTVSLFSNCLLLFIIYTTAADHIGSYRYLLAFFAICDIATTVGHAALQPYLHMTSSGFYFFPRYGGNVIKGVPVDTIFCLMFIATFYQTFLAFHFVYRYKTVTRGIGTSWTNYWSSTHWVVSGVAVYVIYIAAYVMTVAIGMTPSEVTRGAVPSEMLDAYGLDLKDPSRGFTVLAVRRLNNATNELYWSSESLISLALCVGLFGTTALVIVYCIYQTNAAIKSAETQITPTTRKMHRQLFRALLIQTAVPCLFSYAPLSVILLFGAVTGISLGSFGNVLILTTAIFPSVDAFFVLYFIVKFRLAVIRLFRLPCANAGRGSSVEPKETREMRETSQYVIACYLMLAHILYNIQNYNEPYAQITLALLTSLREC</sequence>